<feature type="region of interest" description="Disordered" evidence="1">
    <location>
        <begin position="49"/>
        <end position="105"/>
    </location>
</feature>
<organism evidence="2">
    <name type="scientific">uncultured Thermomicrobiales bacterium</name>
    <dbReference type="NCBI Taxonomy" id="1645740"/>
    <lineage>
        <taxon>Bacteria</taxon>
        <taxon>Pseudomonadati</taxon>
        <taxon>Thermomicrobiota</taxon>
        <taxon>Thermomicrobia</taxon>
        <taxon>Thermomicrobiales</taxon>
        <taxon>environmental samples</taxon>
    </lineage>
</organism>
<feature type="region of interest" description="Disordered" evidence="1">
    <location>
        <begin position="1"/>
        <end position="32"/>
    </location>
</feature>
<accession>A0A6J4V8M1</accession>
<feature type="non-terminal residue" evidence="2">
    <location>
        <position position="105"/>
    </location>
</feature>
<feature type="compositionally biased region" description="Basic residues" evidence="1">
    <location>
        <begin position="49"/>
        <end position="68"/>
    </location>
</feature>
<reference evidence="2" key="1">
    <citation type="submission" date="2020-02" db="EMBL/GenBank/DDBJ databases">
        <authorList>
            <person name="Meier V. D."/>
        </authorList>
    </citation>
    <scope>NUCLEOTIDE SEQUENCE</scope>
    <source>
        <strain evidence="2">AVDCRST_MAG70</strain>
    </source>
</reference>
<sequence length="105" mass="12492">VPRRVPGPEGPRYEPRGLHPLLGRGPHPTDRRRTRCACLPLLSRYRRPGRRTARLRRRDPLLRRRGRLPRRDGRTRVRGRPRRCPQLPGHGGHHRAVRDRTRHRL</sequence>
<name>A0A6J4V8M1_9BACT</name>
<dbReference type="EMBL" id="CADCWH010000380">
    <property type="protein sequence ID" value="CAA9569621.1"/>
    <property type="molecule type" value="Genomic_DNA"/>
</dbReference>
<dbReference type="AlphaFoldDB" id="A0A6J4V8M1"/>
<protein>
    <submittedName>
        <fullName evidence="2">Uncharacterized protein</fullName>
    </submittedName>
</protein>
<proteinExistence type="predicted"/>
<evidence type="ECO:0000256" key="1">
    <source>
        <dbReference type="SAM" id="MobiDB-lite"/>
    </source>
</evidence>
<feature type="non-terminal residue" evidence="2">
    <location>
        <position position="1"/>
    </location>
</feature>
<gene>
    <name evidence="2" type="ORF">AVDCRST_MAG70-2375</name>
</gene>
<evidence type="ECO:0000313" key="2">
    <source>
        <dbReference type="EMBL" id="CAA9569621.1"/>
    </source>
</evidence>
<feature type="compositionally biased region" description="Basic residues" evidence="1">
    <location>
        <begin position="91"/>
        <end position="105"/>
    </location>
</feature>